<dbReference type="RefSeq" id="WP_166032103.1">
    <property type="nucleotide sequence ID" value="NZ_CP048877.1"/>
</dbReference>
<name>A0A6G7PW19_9BACT</name>
<accession>A0A6G7PW19</accession>
<keyword evidence="2" id="KW-1185">Reference proteome</keyword>
<organism evidence="1 2">
    <name type="scientific">Thermosulfuriphilus ammonigenes</name>
    <dbReference type="NCBI Taxonomy" id="1936021"/>
    <lineage>
        <taxon>Bacteria</taxon>
        <taxon>Pseudomonadati</taxon>
        <taxon>Thermodesulfobacteriota</taxon>
        <taxon>Thermodesulfobacteria</taxon>
        <taxon>Thermodesulfobacteriales</taxon>
        <taxon>Thermodesulfobacteriaceae</taxon>
        <taxon>Thermosulfuriphilus</taxon>
    </lineage>
</organism>
<dbReference type="EMBL" id="CP048877">
    <property type="protein sequence ID" value="QIJ71885.1"/>
    <property type="molecule type" value="Genomic_DNA"/>
</dbReference>
<dbReference type="Proteomes" id="UP000502179">
    <property type="component" value="Chromosome"/>
</dbReference>
<dbReference type="KEGG" id="tav:G4V39_06235"/>
<sequence>MKTMLISLRARQAKRFLPKDSILVSKLKPNQVYVSDVATIFGSPSKRQYLILSFVVETENALQAHNLSQRIPILQEIAIEKVHDLPEATPEAVKKRLYQALKEPFPYVKDVAIVELRARSDSDVMR</sequence>
<dbReference type="AlphaFoldDB" id="A0A6G7PW19"/>
<evidence type="ECO:0000313" key="1">
    <source>
        <dbReference type="EMBL" id="QIJ71885.1"/>
    </source>
</evidence>
<evidence type="ECO:0000313" key="2">
    <source>
        <dbReference type="Proteomes" id="UP000502179"/>
    </source>
</evidence>
<proteinExistence type="predicted"/>
<gene>
    <name evidence="1" type="ORF">G4V39_06235</name>
</gene>
<protein>
    <submittedName>
        <fullName evidence="1">Uncharacterized protein</fullName>
    </submittedName>
</protein>
<reference evidence="1 2" key="1">
    <citation type="submission" date="2020-02" db="EMBL/GenBank/DDBJ databases">
        <title>Genome analysis of Thermosulfuriphilus ammonigenes ST65T, an anaerobic thermophilic chemolithoautotrophic bacterium isolated from a deep-sea hydrothermal vent.</title>
        <authorList>
            <person name="Slobodkina G."/>
            <person name="Allioux M."/>
            <person name="Merkel A."/>
            <person name="Alain K."/>
            <person name="Jebbar M."/>
            <person name="Slobodkin A."/>
        </authorList>
    </citation>
    <scope>NUCLEOTIDE SEQUENCE [LARGE SCALE GENOMIC DNA]</scope>
    <source>
        <strain evidence="1 2">ST65</strain>
    </source>
</reference>